<organism evidence="1 2">
    <name type="scientific">Roseibium limicola</name>
    <dbReference type="NCBI Taxonomy" id="2816037"/>
    <lineage>
        <taxon>Bacteria</taxon>
        <taxon>Pseudomonadati</taxon>
        <taxon>Pseudomonadota</taxon>
        <taxon>Alphaproteobacteria</taxon>
        <taxon>Hyphomicrobiales</taxon>
        <taxon>Stappiaceae</taxon>
        <taxon>Roseibium</taxon>
    </lineage>
</organism>
<evidence type="ECO:0000313" key="2">
    <source>
        <dbReference type="Proteomes" id="UP000664779"/>
    </source>
</evidence>
<accession>A0A939J5E3</accession>
<name>A0A939J5E3_9HYPH</name>
<comment type="caution">
    <text evidence="1">The sequence shown here is derived from an EMBL/GenBank/DDBJ whole genome shotgun (WGS) entry which is preliminary data.</text>
</comment>
<gene>
    <name evidence="1" type="ORF">J0X15_10890</name>
</gene>
<protein>
    <submittedName>
        <fullName evidence="1">GAF domain-containing protein</fullName>
    </submittedName>
</protein>
<sequence>MHTSQSKQPLSDTLSQIIDGNVTRDVALTLSAQTIDNGLFTAMRFHEDDMEVERLFSTLSDVYPVSGRKPKRDTEWGEKVLIRREINLGFGPEDITWAFGDHETILELGLQAVLNVPVVRGETVLGTINFLRADKPFSEVETATGQLLAAALALRGLHA</sequence>
<dbReference type="AlphaFoldDB" id="A0A939J5E3"/>
<dbReference type="SUPFAM" id="SSF55781">
    <property type="entry name" value="GAF domain-like"/>
    <property type="match status" value="1"/>
</dbReference>
<dbReference type="Proteomes" id="UP000664779">
    <property type="component" value="Unassembled WGS sequence"/>
</dbReference>
<dbReference type="RefSeq" id="WP_206940576.1">
    <property type="nucleotide sequence ID" value="NZ_JAFLNF010000004.1"/>
</dbReference>
<dbReference type="InterPro" id="IPR029016">
    <property type="entry name" value="GAF-like_dom_sf"/>
</dbReference>
<reference evidence="1" key="1">
    <citation type="submission" date="2021-03" db="EMBL/GenBank/DDBJ databases">
        <title>Roseibium sp. CAU 1637 isolated from Incheon.</title>
        <authorList>
            <person name="Kim W."/>
        </authorList>
    </citation>
    <scope>NUCLEOTIDE SEQUENCE</scope>
    <source>
        <strain evidence="1">CAU 1637</strain>
    </source>
</reference>
<proteinExistence type="predicted"/>
<dbReference type="Gene3D" id="3.30.450.40">
    <property type="match status" value="1"/>
</dbReference>
<evidence type="ECO:0000313" key="1">
    <source>
        <dbReference type="EMBL" id="MBO0345725.1"/>
    </source>
</evidence>
<dbReference type="EMBL" id="JAFLNF010000004">
    <property type="protein sequence ID" value="MBO0345725.1"/>
    <property type="molecule type" value="Genomic_DNA"/>
</dbReference>
<keyword evidence="2" id="KW-1185">Reference proteome</keyword>